<dbReference type="Pfam" id="PF01485">
    <property type="entry name" value="IBR"/>
    <property type="match status" value="1"/>
</dbReference>
<feature type="compositionally biased region" description="Low complexity" evidence="10">
    <location>
        <begin position="229"/>
        <end position="248"/>
    </location>
</feature>
<dbReference type="CDD" id="cd22585">
    <property type="entry name" value="Rcat_RBR_DEAH12-like"/>
    <property type="match status" value="1"/>
</dbReference>
<feature type="zinc finger region" description="C3H1-type" evidence="9">
    <location>
        <begin position="375"/>
        <end position="402"/>
    </location>
</feature>
<feature type="region of interest" description="Disordered" evidence="10">
    <location>
        <begin position="653"/>
        <end position="684"/>
    </location>
</feature>
<evidence type="ECO:0000259" key="12">
    <source>
        <dbReference type="PROSITE" id="PS50103"/>
    </source>
</evidence>
<organism evidence="14 15">
    <name type="scientific">Trametes coccinea (strain BRFM310)</name>
    <name type="common">Pycnoporus coccineus</name>
    <dbReference type="NCBI Taxonomy" id="1353009"/>
    <lineage>
        <taxon>Eukaryota</taxon>
        <taxon>Fungi</taxon>
        <taxon>Dikarya</taxon>
        <taxon>Basidiomycota</taxon>
        <taxon>Agaricomycotina</taxon>
        <taxon>Agaricomycetes</taxon>
        <taxon>Polyporales</taxon>
        <taxon>Polyporaceae</taxon>
        <taxon>Trametes</taxon>
    </lineage>
</organism>
<feature type="region of interest" description="Disordered" evidence="10">
    <location>
        <begin position="196"/>
        <end position="256"/>
    </location>
</feature>
<feature type="domain" description="RING-type" evidence="11">
    <location>
        <begin position="1226"/>
        <end position="1271"/>
    </location>
</feature>
<dbReference type="SMART" id="SM00647">
    <property type="entry name" value="IBR"/>
    <property type="match status" value="2"/>
</dbReference>
<keyword evidence="8 9" id="KW-0862">Zinc</keyword>
<dbReference type="PROSITE" id="PS50089">
    <property type="entry name" value="ZF_RING_2"/>
    <property type="match status" value="1"/>
</dbReference>
<evidence type="ECO:0000256" key="8">
    <source>
        <dbReference type="ARBA" id="ARBA00022833"/>
    </source>
</evidence>
<sequence length="1432" mass="158501">MPHAGPTLMYGTGMNGRSPWNAEPARLSPRNTMTKDDGGAAVPNLRYNNNSNKNGPGKSQSGGFAAQDALYSTQPLNMSEGRPPRPIADSLSVPQQHASLRGTSARVTHPLPQRPEPLKAPLDTAQMSQHNVCRDFLAGTCRLGDNCRRFHPVQAYSISPSIRVVNGFYKDRMSNLHSFRGDMPIMSPSGAIADAANSEGTARGTPMAHTLPPSLSLPPPPRPYHPPRHIQTSTEQRSTPPTTRPEPTAGSSTEITDTVVEPEDMNVERLMRAAELDPRPSRRLGQVCQLYQKGLCLYGDRCHRTHIFLVPDMCISELPPLQEKPQRQDDPVGVADTTRRSSVAVGPKRDVSGHAFRNAETVGSPPARDTAQTSKQPREVCRLYFQKKRCFKTPCKRSHDLLDLAKLPADDDLVVKHADQIREALESQKVTAGHKSDPSSSLPSTISDSAKKRPRKPPRKPGAVDDDFQEEATAASKAVSGHADFSGLATVPGQGGSLRPAPSSASGRSCIGFTNQVDAIDHDDCSSEASHHSARDTTYQEYNSSPSVRDDPRSKLPCFQYIHGRCEFRNCKFSHNIDREAMRREFLESSQRERLESLTEGRFLPDPERHRRPSRQAAQYVATGSRNNGWAVRDTLEQADDSVRRQNPVRDHQLIGGIPNTSPAVPPGLGLENGTPRGPQSRPPPEVMTIKVLDSTKVTFGPGFFVQTVVTGFECLQVILENVPSHVLSASIASTLEPFGRVTAIQPSESSPGDSTIAYKITFSTGDAAAEAAAAMNGRKLFGVEINAHLAEQKLTTLGRGTLYDGDVLFELPTPFLIGFVGYPTEELARKAIALAAACNIGYSRVTAELYTGIPAVGMYNVRFRGLPPNFTVDDIRKHFVNPLIVVNQDVKRAGKRGRKRKGKDKAQETVEKQTSGDEQSEEACEGIMLQRAKYQSLNGAFHGLRRMLEQFDEDVSINVVPPPYGRYVHVWGHFTSPDTAARACETLHRFRPHFVAKEQIFARHIKTLRYALSPPIYDVLAPEIDLLRSYIRDDAGTSISVFDKRNPLLPNAPVNVKLLSESMRSLTKAKAAFDRLLRGEKVTDNGQVVWNDFFGGQGGESFLRDLERKYPRVRISSDFRRRTLALFGVPDERERVRKEIIAKDKELRSRYTHRYPIPGDRIAGFMREGLAMLQKELGRENVWVDLTNQKLIVRGEEDAQKVAQLAVLHARQRAPRQGLRNGAACPVCFGEVSQPVALSCGHTWCKDCLAGYLNASVGNKSFPITCLADEARCAHPISLSIAQRLLSTEEFDAIVHAAFTSYVQERPKEFHYCPTPDCPQVYRKMARKTKSALQCPSCLVRICPHCNMEYHESVSCQDRDPEAEMLFEEWKMGRDVKDCPNCKVPIERSAGCNHMTCASCKTHICWACLATFTTSGEVYEHMRTIHGGIGL</sequence>
<feature type="zinc finger region" description="C3H1-type" evidence="9">
    <location>
        <begin position="552"/>
        <end position="578"/>
    </location>
</feature>
<dbReference type="SMART" id="SM00356">
    <property type="entry name" value="ZnF_C3H1"/>
    <property type="match status" value="4"/>
</dbReference>
<dbReference type="PANTHER" id="PTHR11685">
    <property type="entry name" value="RBR FAMILY RING FINGER AND IBR DOMAIN-CONTAINING"/>
    <property type="match status" value="1"/>
</dbReference>
<protein>
    <recommendedName>
        <fullName evidence="2">RBR-type E3 ubiquitin transferase</fullName>
        <ecNumber evidence="2">2.3.2.31</ecNumber>
    </recommendedName>
</protein>
<dbReference type="PROSITE" id="PS50103">
    <property type="entry name" value="ZF_C3H1"/>
    <property type="match status" value="4"/>
</dbReference>
<dbReference type="Pfam" id="PF22191">
    <property type="entry name" value="IBR_1"/>
    <property type="match status" value="1"/>
</dbReference>
<feature type="domain" description="C3H1-type" evidence="12">
    <location>
        <begin position="282"/>
        <end position="309"/>
    </location>
</feature>
<feature type="domain" description="RING-type" evidence="13">
    <location>
        <begin position="1222"/>
        <end position="1432"/>
    </location>
</feature>
<evidence type="ECO:0000256" key="3">
    <source>
        <dbReference type="ARBA" id="ARBA00022679"/>
    </source>
</evidence>
<dbReference type="STRING" id="1353009.A0A1Y2J5U4"/>
<evidence type="ECO:0000313" key="15">
    <source>
        <dbReference type="Proteomes" id="UP000193067"/>
    </source>
</evidence>
<feature type="domain" description="C3H1-type" evidence="12">
    <location>
        <begin position="552"/>
        <end position="578"/>
    </location>
</feature>
<dbReference type="SUPFAM" id="SSF54928">
    <property type="entry name" value="RNA-binding domain, RBD"/>
    <property type="match status" value="1"/>
</dbReference>
<dbReference type="Proteomes" id="UP000193067">
    <property type="component" value="Unassembled WGS sequence"/>
</dbReference>
<dbReference type="GO" id="GO:0061630">
    <property type="term" value="F:ubiquitin protein ligase activity"/>
    <property type="evidence" value="ECO:0007669"/>
    <property type="project" value="UniProtKB-EC"/>
</dbReference>
<dbReference type="InterPro" id="IPR000571">
    <property type="entry name" value="Znf_CCCH"/>
</dbReference>
<evidence type="ECO:0000256" key="9">
    <source>
        <dbReference type="PROSITE-ProRule" id="PRU00723"/>
    </source>
</evidence>
<feature type="compositionally biased region" description="Low complexity" evidence="10">
    <location>
        <begin position="438"/>
        <end position="448"/>
    </location>
</feature>
<dbReference type="InterPro" id="IPR013083">
    <property type="entry name" value="Znf_RING/FYVE/PHD"/>
</dbReference>
<feature type="compositionally biased region" description="Basic and acidic residues" evidence="10">
    <location>
        <begin position="524"/>
        <end position="535"/>
    </location>
</feature>
<dbReference type="Pfam" id="PF13445">
    <property type="entry name" value="zf-RING_UBOX"/>
    <property type="match status" value="1"/>
</dbReference>
<evidence type="ECO:0000256" key="4">
    <source>
        <dbReference type="ARBA" id="ARBA00022723"/>
    </source>
</evidence>
<feature type="domain" description="C3H1-type" evidence="12">
    <location>
        <begin position="375"/>
        <end position="402"/>
    </location>
</feature>
<accession>A0A1Y2J5U4</accession>
<dbReference type="OrthoDB" id="10009520at2759"/>
<gene>
    <name evidence="14" type="ORF">PYCCODRAFT_1402404</name>
</gene>
<comment type="catalytic activity">
    <reaction evidence="1">
        <text>[E2 ubiquitin-conjugating enzyme]-S-ubiquitinyl-L-cysteine + [acceptor protein]-L-lysine = [E2 ubiquitin-conjugating enzyme]-L-cysteine + [acceptor protein]-N(6)-ubiquitinyl-L-lysine.</text>
        <dbReference type="EC" id="2.3.2.31"/>
    </reaction>
</comment>
<feature type="compositionally biased region" description="Polar residues" evidence="10">
    <location>
        <begin position="92"/>
        <end position="106"/>
    </location>
</feature>
<evidence type="ECO:0000259" key="11">
    <source>
        <dbReference type="PROSITE" id="PS50089"/>
    </source>
</evidence>
<feature type="region of interest" description="Disordered" evidence="10">
    <location>
        <begin position="1"/>
        <end position="113"/>
    </location>
</feature>
<keyword evidence="7" id="KW-0833">Ubl conjugation pathway</keyword>
<dbReference type="Gene3D" id="1.20.120.1750">
    <property type="match status" value="1"/>
</dbReference>
<name>A0A1Y2J5U4_TRAC3</name>
<dbReference type="InterPro" id="IPR035979">
    <property type="entry name" value="RBD_domain_sf"/>
</dbReference>
<dbReference type="CDD" id="cd20335">
    <property type="entry name" value="BRcat_RBR"/>
    <property type="match status" value="1"/>
</dbReference>
<feature type="region of interest" description="Disordered" evidence="10">
    <location>
        <begin position="426"/>
        <end position="509"/>
    </location>
</feature>
<dbReference type="GO" id="GO:0016567">
    <property type="term" value="P:protein ubiquitination"/>
    <property type="evidence" value="ECO:0007669"/>
    <property type="project" value="InterPro"/>
</dbReference>
<dbReference type="InterPro" id="IPR002867">
    <property type="entry name" value="IBR_dom"/>
</dbReference>
<feature type="region of interest" description="Disordered" evidence="10">
    <location>
        <begin position="895"/>
        <end position="923"/>
    </location>
</feature>
<feature type="zinc finger region" description="C3H1-type" evidence="9">
    <location>
        <begin position="127"/>
        <end position="154"/>
    </location>
</feature>
<keyword evidence="6 9" id="KW-0863">Zinc-finger</keyword>
<feature type="compositionally biased region" description="Polar residues" evidence="10">
    <location>
        <begin position="536"/>
        <end position="547"/>
    </location>
</feature>
<feature type="region of interest" description="Disordered" evidence="10">
    <location>
        <begin position="524"/>
        <end position="551"/>
    </location>
</feature>
<dbReference type="PROSITE" id="PS51873">
    <property type="entry name" value="TRIAD"/>
    <property type="match status" value="1"/>
</dbReference>
<evidence type="ECO:0000256" key="1">
    <source>
        <dbReference type="ARBA" id="ARBA00001798"/>
    </source>
</evidence>
<reference evidence="14 15" key="1">
    <citation type="journal article" date="2015" name="Biotechnol. Biofuels">
        <title>Enhanced degradation of softwood versus hardwood by the white-rot fungus Pycnoporus coccineus.</title>
        <authorList>
            <person name="Couturier M."/>
            <person name="Navarro D."/>
            <person name="Chevret D."/>
            <person name="Henrissat B."/>
            <person name="Piumi F."/>
            <person name="Ruiz-Duenas F.J."/>
            <person name="Martinez A.T."/>
            <person name="Grigoriev I.V."/>
            <person name="Riley R."/>
            <person name="Lipzen A."/>
            <person name="Berrin J.G."/>
            <person name="Master E.R."/>
            <person name="Rosso M.N."/>
        </authorList>
    </citation>
    <scope>NUCLEOTIDE SEQUENCE [LARGE SCALE GENOMIC DNA]</scope>
    <source>
        <strain evidence="14 15">BRFM310</strain>
    </source>
</reference>
<evidence type="ECO:0000256" key="2">
    <source>
        <dbReference type="ARBA" id="ARBA00012251"/>
    </source>
</evidence>
<keyword evidence="15" id="KW-1185">Reference proteome</keyword>
<dbReference type="InterPro" id="IPR013087">
    <property type="entry name" value="Znf_C2H2_type"/>
</dbReference>
<dbReference type="InterPro" id="IPR031127">
    <property type="entry name" value="E3_UB_ligase_RBR"/>
</dbReference>
<dbReference type="InterPro" id="IPR001841">
    <property type="entry name" value="Znf_RING"/>
</dbReference>
<dbReference type="Gene3D" id="3.30.40.10">
    <property type="entry name" value="Zinc/RING finger domain, C3HC4 (zinc finger)"/>
    <property type="match status" value="1"/>
</dbReference>
<feature type="compositionally biased region" description="Basic residues" evidence="10">
    <location>
        <begin position="895"/>
        <end position="904"/>
    </location>
</feature>
<proteinExistence type="predicted"/>
<dbReference type="EMBL" id="KZ084087">
    <property type="protein sequence ID" value="OSD08174.1"/>
    <property type="molecule type" value="Genomic_DNA"/>
</dbReference>
<keyword evidence="4 9" id="KW-0479">Metal-binding</keyword>
<keyword evidence="5" id="KW-0677">Repeat</keyword>
<dbReference type="PROSITE" id="PS00028">
    <property type="entry name" value="ZINC_FINGER_C2H2_1"/>
    <property type="match status" value="1"/>
</dbReference>
<evidence type="ECO:0000259" key="13">
    <source>
        <dbReference type="PROSITE" id="PS51873"/>
    </source>
</evidence>
<dbReference type="GO" id="GO:0008270">
    <property type="term" value="F:zinc ion binding"/>
    <property type="evidence" value="ECO:0007669"/>
    <property type="project" value="UniProtKB-KW"/>
</dbReference>
<feature type="region of interest" description="Disordered" evidence="10">
    <location>
        <begin position="321"/>
        <end position="376"/>
    </location>
</feature>
<evidence type="ECO:0000256" key="6">
    <source>
        <dbReference type="ARBA" id="ARBA00022771"/>
    </source>
</evidence>
<evidence type="ECO:0000256" key="10">
    <source>
        <dbReference type="SAM" id="MobiDB-lite"/>
    </source>
</evidence>
<dbReference type="SUPFAM" id="SSF57850">
    <property type="entry name" value="RING/U-box"/>
    <property type="match status" value="2"/>
</dbReference>
<dbReference type="InterPro" id="IPR027370">
    <property type="entry name" value="Znf-RING_euk"/>
</dbReference>
<feature type="compositionally biased region" description="Basic and acidic residues" evidence="10">
    <location>
        <begin position="905"/>
        <end position="916"/>
    </location>
</feature>
<feature type="compositionally biased region" description="Low complexity" evidence="10">
    <location>
        <begin position="48"/>
        <end position="63"/>
    </location>
</feature>
<evidence type="ECO:0000313" key="14">
    <source>
        <dbReference type="EMBL" id="OSD08174.1"/>
    </source>
</evidence>
<dbReference type="InterPro" id="IPR044066">
    <property type="entry name" value="TRIAD_supradom"/>
</dbReference>
<feature type="domain" description="C3H1-type" evidence="12">
    <location>
        <begin position="127"/>
        <end position="154"/>
    </location>
</feature>
<evidence type="ECO:0000256" key="5">
    <source>
        <dbReference type="ARBA" id="ARBA00022737"/>
    </source>
</evidence>
<evidence type="ECO:0000256" key="7">
    <source>
        <dbReference type="ARBA" id="ARBA00022786"/>
    </source>
</evidence>
<dbReference type="EC" id="2.3.2.31" evidence="2"/>
<feature type="compositionally biased region" description="Pro residues" evidence="10">
    <location>
        <begin position="215"/>
        <end position="224"/>
    </location>
</feature>
<keyword evidence="3" id="KW-0808">Transferase</keyword>
<feature type="zinc finger region" description="C3H1-type" evidence="9">
    <location>
        <begin position="282"/>
        <end position="309"/>
    </location>
</feature>
<dbReference type="GO" id="GO:0003676">
    <property type="term" value="F:nucleic acid binding"/>
    <property type="evidence" value="ECO:0007669"/>
    <property type="project" value="InterPro"/>
</dbReference>